<feature type="region of interest" description="Disordered" evidence="1">
    <location>
        <begin position="1"/>
        <end position="65"/>
    </location>
</feature>
<name>A0AAV4C678_9GAST</name>
<accession>A0AAV4C678</accession>
<comment type="caution">
    <text evidence="2">The sequence shown here is derived from an EMBL/GenBank/DDBJ whole genome shotgun (WGS) entry which is preliminary data.</text>
</comment>
<gene>
    <name evidence="2" type="ORF">PoB_005337100</name>
</gene>
<proteinExistence type="predicted"/>
<reference evidence="2 3" key="1">
    <citation type="journal article" date="2021" name="Elife">
        <title>Chloroplast acquisition without the gene transfer in kleptoplastic sea slugs, Plakobranchus ocellatus.</title>
        <authorList>
            <person name="Maeda T."/>
            <person name="Takahashi S."/>
            <person name="Yoshida T."/>
            <person name="Shimamura S."/>
            <person name="Takaki Y."/>
            <person name="Nagai Y."/>
            <person name="Toyoda A."/>
            <person name="Suzuki Y."/>
            <person name="Arimoto A."/>
            <person name="Ishii H."/>
            <person name="Satoh N."/>
            <person name="Nishiyama T."/>
            <person name="Hasebe M."/>
            <person name="Maruyama T."/>
            <person name="Minagawa J."/>
            <person name="Obokata J."/>
            <person name="Shigenobu S."/>
        </authorList>
    </citation>
    <scope>NUCLEOTIDE SEQUENCE [LARGE SCALE GENOMIC DNA]</scope>
</reference>
<evidence type="ECO:0000313" key="3">
    <source>
        <dbReference type="Proteomes" id="UP000735302"/>
    </source>
</evidence>
<sequence>MPAPAEPPVTAPSGSRPETVPPAPSVLPSGRGSDGGARTRDRRIPADLRADSQATVPPTPPRGMRKVTNLQTTLKNVFVVTESHLIVRFRMCFSPPKNGIYIHTIRRQNWNAEEANKLHEVLPNFGEDLGKRDVGAGRKRERVTHGSSTF</sequence>
<dbReference type="EMBL" id="BLXT01005873">
    <property type="protein sequence ID" value="GFO26866.1"/>
    <property type="molecule type" value="Genomic_DNA"/>
</dbReference>
<evidence type="ECO:0000313" key="2">
    <source>
        <dbReference type="EMBL" id="GFO26866.1"/>
    </source>
</evidence>
<protein>
    <submittedName>
        <fullName evidence="2">Uncharacterized protein</fullName>
    </submittedName>
</protein>
<dbReference type="Proteomes" id="UP000735302">
    <property type="component" value="Unassembled WGS sequence"/>
</dbReference>
<feature type="compositionally biased region" description="Pro residues" evidence="1">
    <location>
        <begin position="1"/>
        <end position="10"/>
    </location>
</feature>
<keyword evidence="3" id="KW-1185">Reference proteome</keyword>
<organism evidence="2 3">
    <name type="scientific">Plakobranchus ocellatus</name>
    <dbReference type="NCBI Taxonomy" id="259542"/>
    <lineage>
        <taxon>Eukaryota</taxon>
        <taxon>Metazoa</taxon>
        <taxon>Spiralia</taxon>
        <taxon>Lophotrochozoa</taxon>
        <taxon>Mollusca</taxon>
        <taxon>Gastropoda</taxon>
        <taxon>Heterobranchia</taxon>
        <taxon>Euthyneura</taxon>
        <taxon>Panpulmonata</taxon>
        <taxon>Sacoglossa</taxon>
        <taxon>Placobranchoidea</taxon>
        <taxon>Plakobranchidae</taxon>
        <taxon>Plakobranchus</taxon>
    </lineage>
</organism>
<evidence type="ECO:0000256" key="1">
    <source>
        <dbReference type="SAM" id="MobiDB-lite"/>
    </source>
</evidence>
<feature type="compositionally biased region" description="Basic and acidic residues" evidence="1">
    <location>
        <begin position="37"/>
        <end position="50"/>
    </location>
</feature>
<dbReference type="AlphaFoldDB" id="A0AAV4C678"/>